<accession>A0A0C3QIK6</accession>
<dbReference type="EMBL" id="KN822959">
    <property type="protein sequence ID" value="KIO31900.1"/>
    <property type="molecule type" value="Genomic_DNA"/>
</dbReference>
<dbReference type="HOGENOM" id="CLU_007608_0_0_1"/>
<dbReference type="SUPFAM" id="SSF52047">
    <property type="entry name" value="RNI-like"/>
    <property type="match status" value="1"/>
</dbReference>
<evidence type="ECO:0000256" key="1">
    <source>
        <dbReference type="SAM" id="MobiDB-lite"/>
    </source>
</evidence>
<name>A0A0C3QIK6_9AGAM</name>
<gene>
    <name evidence="2" type="ORF">M407DRAFT_19161</name>
</gene>
<dbReference type="STRING" id="1051891.A0A0C3QIK6"/>
<reference evidence="2 3" key="1">
    <citation type="submission" date="2014-04" db="EMBL/GenBank/DDBJ databases">
        <authorList>
            <consortium name="DOE Joint Genome Institute"/>
            <person name="Kuo A."/>
            <person name="Girlanda M."/>
            <person name="Perotto S."/>
            <person name="Kohler A."/>
            <person name="Nagy L.G."/>
            <person name="Floudas D."/>
            <person name="Copeland A."/>
            <person name="Barry K.W."/>
            <person name="Cichocki N."/>
            <person name="Veneault-Fourrey C."/>
            <person name="LaButti K."/>
            <person name="Lindquist E.A."/>
            <person name="Lipzen A."/>
            <person name="Lundell T."/>
            <person name="Morin E."/>
            <person name="Murat C."/>
            <person name="Sun H."/>
            <person name="Tunlid A."/>
            <person name="Henrissat B."/>
            <person name="Grigoriev I.V."/>
            <person name="Hibbett D.S."/>
            <person name="Martin F."/>
            <person name="Nordberg H.P."/>
            <person name="Cantor M.N."/>
            <person name="Hua S.X."/>
        </authorList>
    </citation>
    <scope>NUCLEOTIDE SEQUENCE [LARGE SCALE GENOMIC DNA]</scope>
    <source>
        <strain evidence="2 3">MUT 4182</strain>
    </source>
</reference>
<dbReference type="Gene3D" id="3.80.10.10">
    <property type="entry name" value="Ribonuclease Inhibitor"/>
    <property type="match status" value="1"/>
</dbReference>
<dbReference type="InterPro" id="IPR032675">
    <property type="entry name" value="LRR_dom_sf"/>
</dbReference>
<reference evidence="3" key="2">
    <citation type="submission" date="2015-01" db="EMBL/GenBank/DDBJ databases">
        <title>Evolutionary Origins and Diversification of the Mycorrhizal Mutualists.</title>
        <authorList>
            <consortium name="DOE Joint Genome Institute"/>
            <consortium name="Mycorrhizal Genomics Consortium"/>
            <person name="Kohler A."/>
            <person name="Kuo A."/>
            <person name="Nagy L.G."/>
            <person name="Floudas D."/>
            <person name="Copeland A."/>
            <person name="Barry K.W."/>
            <person name="Cichocki N."/>
            <person name="Veneault-Fourrey C."/>
            <person name="LaButti K."/>
            <person name="Lindquist E.A."/>
            <person name="Lipzen A."/>
            <person name="Lundell T."/>
            <person name="Morin E."/>
            <person name="Murat C."/>
            <person name="Riley R."/>
            <person name="Ohm R."/>
            <person name="Sun H."/>
            <person name="Tunlid A."/>
            <person name="Henrissat B."/>
            <person name="Grigoriev I.V."/>
            <person name="Hibbett D.S."/>
            <person name="Martin F."/>
        </authorList>
    </citation>
    <scope>NUCLEOTIDE SEQUENCE [LARGE SCALE GENOMIC DNA]</scope>
    <source>
        <strain evidence="3">MUT 4182</strain>
    </source>
</reference>
<feature type="region of interest" description="Disordered" evidence="1">
    <location>
        <begin position="513"/>
        <end position="532"/>
    </location>
</feature>
<dbReference type="AlphaFoldDB" id="A0A0C3QIK6"/>
<protein>
    <recommendedName>
        <fullName evidence="4">F-box domain-containing protein</fullName>
    </recommendedName>
</protein>
<evidence type="ECO:0008006" key="4">
    <source>
        <dbReference type="Google" id="ProtNLM"/>
    </source>
</evidence>
<feature type="compositionally biased region" description="Low complexity" evidence="1">
    <location>
        <begin position="225"/>
        <end position="236"/>
    </location>
</feature>
<dbReference type="OrthoDB" id="3208947at2759"/>
<sequence>MDLNAIVHTVSKDLTLPLDRLPNAAESAVGRQIIQDAQNSLVTIHSRVEDERMKFQELKALHEATISSLLDQERELTSRIARARAFFAPIRKMPDELLGDVFLIIWATGDKKCAWKLATVNRKWRNVALSIPRLWSTIQLKTNTTLCPAETVRLWLERSGNVPLDVDITLSRAPGSPSIPERPQTSSRRRLMQSAHAHHFPSFWNGASSSSHGISSLSPPQMYPSSSSRNEENSGSGSDIAWGYIVFDYLIKNLYRWKRFRFLFSSSFPSVKALDEIKGKAPLLQEFVVGSVDNPLVSATDHWHWLPSADSRTPNPPSATPNLKKLELRYVPFRYSSPMLRNLSSLKLTNASVGTQGLTLNRVITMLAASPRLESLELHINIASNLLPLSTPLTLEELRHLRLGGNQTPVIQQLIGQLITPSLSSLAIDLENRTDTTGLPEALSSLLLRSSGAVVKSFSYGATSPTSSSGFYNSSYQTIFPTSVLPNLFHLEDLNVSACDVISILQVLASSQGQQDLDHPDDETDFGGPPGLAPPGVGGGMFVGSFGGTATPAVLTNNALTNALAAATNAGAGGLASPLTAVATALLNATGAGAGLLGGVAGLGASIPNPPGQPQAFGDDYLCPYLRNLTFKNCQMSQEAITKVIKLVEARNPDRIGGPSSSGDAAIPRRIRSLEFQECGHVGGDVIEWLEERIENVVYTEATGSAFRIPPPYSYSGL</sequence>
<keyword evidence="3" id="KW-1185">Reference proteome</keyword>
<evidence type="ECO:0000313" key="3">
    <source>
        <dbReference type="Proteomes" id="UP000054248"/>
    </source>
</evidence>
<organism evidence="2 3">
    <name type="scientific">Tulasnella calospora MUT 4182</name>
    <dbReference type="NCBI Taxonomy" id="1051891"/>
    <lineage>
        <taxon>Eukaryota</taxon>
        <taxon>Fungi</taxon>
        <taxon>Dikarya</taxon>
        <taxon>Basidiomycota</taxon>
        <taxon>Agaricomycotina</taxon>
        <taxon>Agaricomycetes</taxon>
        <taxon>Cantharellales</taxon>
        <taxon>Tulasnellaceae</taxon>
        <taxon>Tulasnella</taxon>
    </lineage>
</organism>
<dbReference type="Proteomes" id="UP000054248">
    <property type="component" value="Unassembled WGS sequence"/>
</dbReference>
<evidence type="ECO:0000313" key="2">
    <source>
        <dbReference type="EMBL" id="KIO31900.1"/>
    </source>
</evidence>
<proteinExistence type="predicted"/>
<feature type="region of interest" description="Disordered" evidence="1">
    <location>
        <begin position="215"/>
        <end position="236"/>
    </location>
</feature>